<dbReference type="EMBL" id="JACGLT010000003">
    <property type="protein sequence ID" value="MBA6152213.1"/>
    <property type="molecule type" value="Genomic_DNA"/>
</dbReference>
<comment type="caution">
    <text evidence="1">The sequence shown here is derived from an EMBL/GenBank/DDBJ whole genome shotgun (WGS) entry which is preliminary data.</text>
</comment>
<accession>A0A7W2M3U6</accession>
<dbReference type="AlphaFoldDB" id="A0A7W2M3U6"/>
<evidence type="ECO:0000313" key="2">
    <source>
        <dbReference type="Proteomes" id="UP000541857"/>
    </source>
</evidence>
<keyword evidence="2" id="KW-1185">Reference proteome</keyword>
<evidence type="ECO:0000313" key="1">
    <source>
        <dbReference type="EMBL" id="MBA6152213.1"/>
    </source>
</evidence>
<dbReference type="Proteomes" id="UP000541857">
    <property type="component" value="Unassembled WGS sequence"/>
</dbReference>
<name>A0A7W2M3U6_9FLAO</name>
<gene>
    <name evidence="1" type="ORF">H3Z82_05680</name>
</gene>
<dbReference type="RefSeq" id="WP_182203498.1">
    <property type="nucleotide sequence ID" value="NZ_JACGLT010000003.1"/>
</dbReference>
<reference evidence="1 2" key="1">
    <citation type="submission" date="2020-07" db="EMBL/GenBank/DDBJ databases">
        <title>Bacterium isolated from marine sediment.</title>
        <authorList>
            <person name="Shang D."/>
        </authorList>
    </citation>
    <scope>NUCLEOTIDE SEQUENCE [LARGE SCALE GENOMIC DNA]</scope>
    <source>
        <strain evidence="1 2">F6074</strain>
    </source>
</reference>
<sequence length="117" mass="13838">MKDLKTFDDLMDEANKWELYGKLVGQLNKDLALANVDLEFDVEVLPTSLKLLLHEEIYRLIQHKFMDYLNLLYIVDVSEEKIKQLDGNDAIQLAENVTLLILQREWQKVYYKNKFSS</sequence>
<protein>
    <submittedName>
        <fullName evidence="1">Uncharacterized protein</fullName>
    </submittedName>
</protein>
<organism evidence="1 2">
    <name type="scientific">Gelidibacter maritimus</name>
    <dbReference type="NCBI Taxonomy" id="2761487"/>
    <lineage>
        <taxon>Bacteria</taxon>
        <taxon>Pseudomonadati</taxon>
        <taxon>Bacteroidota</taxon>
        <taxon>Flavobacteriia</taxon>
        <taxon>Flavobacteriales</taxon>
        <taxon>Flavobacteriaceae</taxon>
        <taxon>Gelidibacter</taxon>
    </lineage>
</organism>
<proteinExistence type="predicted"/>